<dbReference type="PROSITE" id="PS00018">
    <property type="entry name" value="EF_HAND_1"/>
    <property type="match status" value="1"/>
</dbReference>
<dbReference type="GO" id="GO:0006491">
    <property type="term" value="P:N-glycan processing"/>
    <property type="evidence" value="ECO:0007669"/>
    <property type="project" value="TreeGrafter"/>
</dbReference>
<evidence type="ECO:0000313" key="10">
    <source>
        <dbReference type="Proteomes" id="UP000046395"/>
    </source>
</evidence>
<dbReference type="PROSITE" id="PS50222">
    <property type="entry name" value="EF_HAND_2"/>
    <property type="match status" value="1"/>
</dbReference>
<dbReference type="SUPFAM" id="SSF57424">
    <property type="entry name" value="LDL receptor-like module"/>
    <property type="match status" value="1"/>
</dbReference>
<dbReference type="InterPro" id="IPR011992">
    <property type="entry name" value="EF-hand-dom_pair"/>
</dbReference>
<dbReference type="SUPFAM" id="SSF47473">
    <property type="entry name" value="EF-hand"/>
    <property type="match status" value="1"/>
</dbReference>
<dbReference type="InterPro" id="IPR018247">
    <property type="entry name" value="EF_Hand_1_Ca_BS"/>
</dbReference>
<keyword evidence="10" id="KW-1185">Reference proteome</keyword>
<dbReference type="Pfam" id="PF12999">
    <property type="entry name" value="PRKCSH-like"/>
    <property type="match status" value="1"/>
</dbReference>
<feature type="signal peptide" evidence="7">
    <location>
        <begin position="1"/>
        <end position="19"/>
    </location>
</feature>
<evidence type="ECO:0000259" key="9">
    <source>
        <dbReference type="PROSITE" id="PS51914"/>
    </source>
</evidence>
<evidence type="ECO:0000256" key="1">
    <source>
        <dbReference type="ARBA" id="ARBA00022387"/>
    </source>
</evidence>
<dbReference type="Pfam" id="PF13015">
    <property type="entry name" value="PRKCSH_1"/>
    <property type="match status" value="1"/>
</dbReference>
<dbReference type="InterPro" id="IPR036055">
    <property type="entry name" value="LDL_receptor-like_sf"/>
</dbReference>
<evidence type="ECO:0000256" key="3">
    <source>
        <dbReference type="ARBA" id="ARBA00022824"/>
    </source>
</evidence>
<feature type="chain" id="PRO_5024370140" description="Glucosidase 2 subunit beta" evidence="7">
    <location>
        <begin position="20"/>
        <end position="559"/>
    </location>
</feature>
<dbReference type="InterPro" id="IPR039794">
    <property type="entry name" value="Gtb1-like"/>
</dbReference>
<keyword evidence="2 7" id="KW-0732">Signal</keyword>
<evidence type="ECO:0000259" key="8">
    <source>
        <dbReference type="PROSITE" id="PS50222"/>
    </source>
</evidence>
<dbReference type="InterPro" id="IPR028146">
    <property type="entry name" value="PRKCSH_N"/>
</dbReference>
<feature type="region of interest" description="Disordered" evidence="6">
    <location>
        <begin position="200"/>
        <end position="230"/>
    </location>
</feature>
<sequence length="559" mass="62065">MVSSPFLLLFLCAAALVCGARCGTTVDRLRGIPLNSKFLYKEGKDFTCLDGSLTISFDWVNDDYCDCPDGSDEPGTSACPRSSFHCANLGASPMNIPSSRVNDLICDCCDGSDEWAGRVRCPNLCEELGRRMKAELAEKVALHREGYATRLKMVDEAKKERQEKQSALEKLEAELGGLSALLEEAKAKMDEAVQLETAAKNAETAAWEETRNAERAAERREEAEAAFKDLDTNNDNKITVDELQSRREFDLNSDGVVATEEAMDLLGNVSEANADHFVNDVWQRIEHRYKTGGYGEVAEDEAHASSEAQYDVGRSFDSKEAESGSKASTEAAEEMESHVAGVVEMPEHEEPTSSPSVGSMESPERRSTSADESVERWPIREMRHTLGADHHVTFTNETQALMSAADEARNKYHEILDNKATIERDIKDIKALLSIDFGPDSALLPLHKECFEVKDTQYTYKLCLFDEAFQISLNDGHRISLGRWGKWIESSSTGVRKQLYENGQSCWNGPMRTTTVVMECGSDSALRSATEPSMCEYTLTFRTPAVCEPPESIHPEHEL</sequence>
<keyword evidence="5" id="KW-1015">Disulfide bond</keyword>
<evidence type="ECO:0000256" key="7">
    <source>
        <dbReference type="SAM" id="SignalP"/>
    </source>
</evidence>
<reference evidence="11" key="1">
    <citation type="submission" date="2019-12" db="UniProtKB">
        <authorList>
            <consortium name="WormBaseParasite"/>
        </authorList>
    </citation>
    <scope>IDENTIFICATION</scope>
</reference>
<accession>A0A5S6QRP4</accession>
<dbReference type="SUPFAM" id="SSF50911">
    <property type="entry name" value="Mannose 6-phosphate receptor domain"/>
    <property type="match status" value="1"/>
</dbReference>
<dbReference type="AlphaFoldDB" id="A0A5S6QRP4"/>
<organism evidence="10 11">
    <name type="scientific">Trichuris muris</name>
    <name type="common">Mouse whipworm</name>
    <dbReference type="NCBI Taxonomy" id="70415"/>
    <lineage>
        <taxon>Eukaryota</taxon>
        <taxon>Metazoa</taxon>
        <taxon>Ecdysozoa</taxon>
        <taxon>Nematoda</taxon>
        <taxon>Enoplea</taxon>
        <taxon>Dorylaimia</taxon>
        <taxon>Trichinellida</taxon>
        <taxon>Trichuridae</taxon>
        <taxon>Trichuris</taxon>
    </lineage>
</organism>
<dbReference type="Gene3D" id="4.10.400.10">
    <property type="entry name" value="Low-density Lipoprotein Receptor"/>
    <property type="match status" value="1"/>
</dbReference>
<feature type="compositionally biased region" description="Basic and acidic residues" evidence="6">
    <location>
        <begin position="208"/>
        <end position="230"/>
    </location>
</feature>
<feature type="region of interest" description="Disordered" evidence="6">
    <location>
        <begin position="300"/>
        <end position="375"/>
    </location>
</feature>
<feature type="compositionally biased region" description="Basic and acidic residues" evidence="6">
    <location>
        <begin position="314"/>
        <end position="323"/>
    </location>
</feature>
<evidence type="ECO:0000256" key="2">
    <source>
        <dbReference type="ARBA" id="ARBA00022729"/>
    </source>
</evidence>
<dbReference type="PANTHER" id="PTHR12630">
    <property type="entry name" value="N-LINKED OLIGOSACCHARIDE PROCESSING"/>
    <property type="match status" value="1"/>
</dbReference>
<dbReference type="Proteomes" id="UP000046395">
    <property type="component" value="Unassembled WGS sequence"/>
</dbReference>
<name>A0A5S6QRP4_TRIMR</name>
<evidence type="ECO:0000313" key="11">
    <source>
        <dbReference type="WBParaSite" id="TMUE_2000009905.1"/>
    </source>
</evidence>
<dbReference type="InterPro" id="IPR044865">
    <property type="entry name" value="MRH_dom"/>
</dbReference>
<keyword evidence="3" id="KW-0256">Endoplasmic reticulum</keyword>
<evidence type="ECO:0000256" key="5">
    <source>
        <dbReference type="ARBA" id="ARBA00023157"/>
    </source>
</evidence>
<protein>
    <recommendedName>
        <fullName evidence="1">Glucosidase 2 subunit beta</fullName>
    </recommendedName>
</protein>
<dbReference type="PROSITE" id="PS51914">
    <property type="entry name" value="MRH"/>
    <property type="match status" value="1"/>
</dbReference>
<dbReference type="STRING" id="70415.A0A5S6QRP4"/>
<dbReference type="InterPro" id="IPR002048">
    <property type="entry name" value="EF_hand_dom"/>
</dbReference>
<feature type="compositionally biased region" description="Basic and acidic residues" evidence="6">
    <location>
        <begin position="362"/>
        <end position="375"/>
    </location>
</feature>
<dbReference type="PANTHER" id="PTHR12630:SF1">
    <property type="entry name" value="GLUCOSIDASE 2 SUBUNIT BETA"/>
    <property type="match status" value="1"/>
</dbReference>
<dbReference type="GO" id="GO:0017177">
    <property type="term" value="C:glucosidase II complex"/>
    <property type="evidence" value="ECO:0007669"/>
    <property type="project" value="TreeGrafter"/>
</dbReference>
<proteinExistence type="predicted"/>
<keyword evidence="4" id="KW-0106">Calcium</keyword>
<dbReference type="InterPro" id="IPR036607">
    <property type="entry name" value="PRKCSH"/>
</dbReference>
<dbReference type="InterPro" id="IPR002172">
    <property type="entry name" value="LDrepeatLR_classA_rpt"/>
</dbReference>
<evidence type="ECO:0000256" key="6">
    <source>
        <dbReference type="SAM" id="MobiDB-lite"/>
    </source>
</evidence>
<dbReference type="Pfam" id="PF13202">
    <property type="entry name" value="EF-hand_5"/>
    <property type="match status" value="1"/>
</dbReference>
<evidence type="ECO:0000256" key="4">
    <source>
        <dbReference type="ARBA" id="ARBA00022837"/>
    </source>
</evidence>
<dbReference type="InterPro" id="IPR009011">
    <property type="entry name" value="Man6P_isomerase_rcpt-bd_dom_sf"/>
</dbReference>
<dbReference type="WBParaSite" id="TMUE_2000009905.1">
    <property type="protein sequence ID" value="TMUE_2000009905.1"/>
    <property type="gene ID" value="WBGene00291208"/>
</dbReference>
<dbReference type="CDD" id="cd00112">
    <property type="entry name" value="LDLa"/>
    <property type="match status" value="2"/>
</dbReference>
<dbReference type="Gene3D" id="1.10.238.10">
    <property type="entry name" value="EF-hand"/>
    <property type="match status" value="1"/>
</dbReference>
<feature type="domain" description="EF-hand" evidence="8">
    <location>
        <begin position="218"/>
        <end position="253"/>
    </location>
</feature>
<dbReference type="GO" id="GO:0005509">
    <property type="term" value="F:calcium ion binding"/>
    <property type="evidence" value="ECO:0007669"/>
    <property type="project" value="InterPro"/>
</dbReference>
<dbReference type="Gene3D" id="2.70.130.10">
    <property type="entry name" value="Mannose-6-phosphate receptor binding domain"/>
    <property type="match status" value="1"/>
</dbReference>
<feature type="domain" description="MRH" evidence="9">
    <location>
        <begin position="448"/>
        <end position="549"/>
    </location>
</feature>